<gene>
    <name evidence="1" type="ORF">PoB_005856400</name>
</gene>
<accession>A0AAV4CH35</accession>
<evidence type="ECO:0000313" key="1">
    <source>
        <dbReference type="EMBL" id="GFO32059.1"/>
    </source>
</evidence>
<comment type="caution">
    <text evidence="1">The sequence shown here is derived from an EMBL/GenBank/DDBJ whole genome shotgun (WGS) entry which is preliminary data.</text>
</comment>
<organism evidence="1 2">
    <name type="scientific">Plakobranchus ocellatus</name>
    <dbReference type="NCBI Taxonomy" id="259542"/>
    <lineage>
        <taxon>Eukaryota</taxon>
        <taxon>Metazoa</taxon>
        <taxon>Spiralia</taxon>
        <taxon>Lophotrochozoa</taxon>
        <taxon>Mollusca</taxon>
        <taxon>Gastropoda</taxon>
        <taxon>Heterobranchia</taxon>
        <taxon>Euthyneura</taxon>
        <taxon>Panpulmonata</taxon>
        <taxon>Sacoglossa</taxon>
        <taxon>Placobranchoidea</taxon>
        <taxon>Plakobranchidae</taxon>
        <taxon>Plakobranchus</taxon>
    </lineage>
</organism>
<sequence length="103" mass="12093">MKSSGTFLLLVRNGADYQCLSQIRALYRDSDTHKHLSMRRSNQNITHETSLHTWRKTYVRRRFSLDLFHRATMSKVLIVFGMQHSTRRPTLEATRLAIADKTD</sequence>
<dbReference type="AlphaFoldDB" id="A0AAV4CH35"/>
<dbReference type="EMBL" id="BLXT01006544">
    <property type="protein sequence ID" value="GFO32059.1"/>
    <property type="molecule type" value="Genomic_DNA"/>
</dbReference>
<dbReference type="Proteomes" id="UP000735302">
    <property type="component" value="Unassembled WGS sequence"/>
</dbReference>
<evidence type="ECO:0000313" key="2">
    <source>
        <dbReference type="Proteomes" id="UP000735302"/>
    </source>
</evidence>
<keyword evidence="2" id="KW-1185">Reference proteome</keyword>
<proteinExistence type="predicted"/>
<reference evidence="1 2" key="1">
    <citation type="journal article" date="2021" name="Elife">
        <title>Chloroplast acquisition without the gene transfer in kleptoplastic sea slugs, Plakobranchus ocellatus.</title>
        <authorList>
            <person name="Maeda T."/>
            <person name="Takahashi S."/>
            <person name="Yoshida T."/>
            <person name="Shimamura S."/>
            <person name="Takaki Y."/>
            <person name="Nagai Y."/>
            <person name="Toyoda A."/>
            <person name="Suzuki Y."/>
            <person name="Arimoto A."/>
            <person name="Ishii H."/>
            <person name="Satoh N."/>
            <person name="Nishiyama T."/>
            <person name="Hasebe M."/>
            <person name="Maruyama T."/>
            <person name="Minagawa J."/>
            <person name="Obokata J."/>
            <person name="Shigenobu S."/>
        </authorList>
    </citation>
    <scope>NUCLEOTIDE SEQUENCE [LARGE SCALE GENOMIC DNA]</scope>
</reference>
<name>A0AAV4CH35_9GAST</name>
<protein>
    <submittedName>
        <fullName evidence="1">Uncharacterized protein</fullName>
    </submittedName>
</protein>